<dbReference type="GO" id="GO:0043565">
    <property type="term" value="F:sequence-specific DNA binding"/>
    <property type="evidence" value="ECO:0007669"/>
    <property type="project" value="InterPro"/>
</dbReference>
<evidence type="ECO:0000256" key="1">
    <source>
        <dbReference type="ARBA" id="ARBA00002286"/>
    </source>
</evidence>
<dbReference type="Gene3D" id="3.30.420.10">
    <property type="entry name" value="Ribonuclease H-like superfamily/Ribonuclease H"/>
    <property type="match status" value="1"/>
</dbReference>
<dbReference type="Pfam" id="PF01527">
    <property type="entry name" value="HTH_Tnp_1"/>
    <property type="match status" value="1"/>
</dbReference>
<dbReference type="InterPro" id="IPR010921">
    <property type="entry name" value="Trp_repressor/repl_initiator"/>
</dbReference>
<comment type="function">
    <text evidence="1">Involved in the transposition of the insertion sequence.</text>
</comment>
<dbReference type="PROSITE" id="PS50994">
    <property type="entry name" value="INTEGRASE"/>
    <property type="match status" value="1"/>
</dbReference>
<dbReference type="OrthoDB" id="164322at2"/>
<dbReference type="SUPFAM" id="SSF48295">
    <property type="entry name" value="TrpR-like"/>
    <property type="match status" value="1"/>
</dbReference>
<dbReference type="InterPro" id="IPR036388">
    <property type="entry name" value="WH-like_DNA-bd_sf"/>
</dbReference>
<evidence type="ECO:0000259" key="2">
    <source>
        <dbReference type="PROSITE" id="PS50994"/>
    </source>
</evidence>
<dbReference type="InterPro" id="IPR036397">
    <property type="entry name" value="RNaseH_sf"/>
</dbReference>
<comment type="caution">
    <text evidence="3">The sequence shown here is derived from an EMBL/GenBank/DDBJ whole genome shotgun (WGS) entry which is preliminary data.</text>
</comment>
<dbReference type="InterPro" id="IPR050900">
    <property type="entry name" value="Transposase_IS3/IS150/IS904"/>
</dbReference>
<protein>
    <recommendedName>
        <fullName evidence="2">Integrase catalytic domain-containing protein</fullName>
    </recommendedName>
</protein>
<dbReference type="AlphaFoldDB" id="A0A402ASF2"/>
<dbReference type="GO" id="GO:0015074">
    <property type="term" value="P:DNA integration"/>
    <property type="evidence" value="ECO:0007669"/>
    <property type="project" value="InterPro"/>
</dbReference>
<dbReference type="Pfam" id="PF00665">
    <property type="entry name" value="rve"/>
    <property type="match status" value="1"/>
</dbReference>
<dbReference type="InterPro" id="IPR002514">
    <property type="entry name" value="Transposase_8"/>
</dbReference>
<dbReference type="Proteomes" id="UP000287188">
    <property type="component" value="Unassembled WGS sequence"/>
</dbReference>
<dbReference type="PANTHER" id="PTHR46889">
    <property type="entry name" value="TRANSPOSASE INSF FOR INSERTION SEQUENCE IS3B-RELATED"/>
    <property type="match status" value="1"/>
</dbReference>
<gene>
    <name evidence="3" type="ORF">KDK_58290</name>
</gene>
<dbReference type="Gene3D" id="1.10.10.10">
    <property type="entry name" value="Winged helix-like DNA-binding domain superfamily/Winged helix DNA-binding domain"/>
    <property type="match status" value="1"/>
</dbReference>
<evidence type="ECO:0000313" key="4">
    <source>
        <dbReference type="Proteomes" id="UP000287188"/>
    </source>
</evidence>
<dbReference type="GO" id="GO:0004803">
    <property type="term" value="F:transposase activity"/>
    <property type="evidence" value="ECO:0007669"/>
    <property type="project" value="InterPro"/>
</dbReference>
<keyword evidence="4" id="KW-1185">Reference proteome</keyword>
<dbReference type="NCBIfam" id="NF033516">
    <property type="entry name" value="transpos_IS3"/>
    <property type="match status" value="1"/>
</dbReference>
<organism evidence="3 4">
    <name type="scientific">Dictyobacter kobayashii</name>
    <dbReference type="NCBI Taxonomy" id="2014872"/>
    <lineage>
        <taxon>Bacteria</taxon>
        <taxon>Bacillati</taxon>
        <taxon>Chloroflexota</taxon>
        <taxon>Ktedonobacteria</taxon>
        <taxon>Ktedonobacterales</taxon>
        <taxon>Dictyobacteraceae</taxon>
        <taxon>Dictyobacter</taxon>
    </lineage>
</organism>
<reference evidence="4" key="1">
    <citation type="submission" date="2018-12" db="EMBL/GenBank/DDBJ databases">
        <title>Tengunoibacter tsumagoiensis gen. nov., sp. nov., Dictyobacter kobayashii sp. nov., D. alpinus sp. nov., and D. joshuensis sp. nov. and description of Dictyobacteraceae fam. nov. within the order Ktedonobacterales isolated from Tengu-no-mugimeshi.</title>
        <authorList>
            <person name="Wang C.M."/>
            <person name="Zheng Y."/>
            <person name="Sakai Y."/>
            <person name="Toyoda A."/>
            <person name="Minakuchi Y."/>
            <person name="Abe K."/>
            <person name="Yokota A."/>
            <person name="Yabe S."/>
        </authorList>
    </citation>
    <scope>NUCLEOTIDE SEQUENCE [LARGE SCALE GENOMIC DNA]</scope>
    <source>
        <strain evidence="4">Uno11</strain>
    </source>
</reference>
<dbReference type="InterPro" id="IPR001584">
    <property type="entry name" value="Integrase_cat-core"/>
</dbReference>
<dbReference type="PANTHER" id="PTHR46889:SF4">
    <property type="entry name" value="TRANSPOSASE INSO FOR INSERTION SEQUENCE ELEMENT IS911B-RELATED"/>
    <property type="match status" value="1"/>
</dbReference>
<feature type="domain" description="Integrase catalytic" evidence="2">
    <location>
        <begin position="200"/>
        <end position="369"/>
    </location>
</feature>
<dbReference type="GO" id="GO:0006313">
    <property type="term" value="P:DNA transposition"/>
    <property type="evidence" value="ECO:0007669"/>
    <property type="project" value="InterPro"/>
</dbReference>
<dbReference type="InterPro" id="IPR012337">
    <property type="entry name" value="RNaseH-like_sf"/>
</dbReference>
<dbReference type="InterPro" id="IPR025948">
    <property type="entry name" value="HTH-like_dom"/>
</dbReference>
<dbReference type="SUPFAM" id="SSF53098">
    <property type="entry name" value="Ribonuclease H-like"/>
    <property type="match status" value="1"/>
</dbReference>
<dbReference type="Pfam" id="PF13333">
    <property type="entry name" value="rve_2"/>
    <property type="match status" value="1"/>
</dbReference>
<accession>A0A402ASF2</accession>
<name>A0A402ASF2_9CHLR</name>
<dbReference type="Pfam" id="PF13276">
    <property type="entry name" value="HTH_21"/>
    <property type="match status" value="1"/>
</dbReference>
<proteinExistence type="predicted"/>
<dbReference type="InterPro" id="IPR048020">
    <property type="entry name" value="Transpos_IS3"/>
</dbReference>
<sequence length="369" mass="43180">MAGPRKRYSAELKAKIALEAIRGNKTANEIAAEYGVHPTQIAQWKKQALDGLPAVFSTRGPGQEKSEEDLTAPLYQQIGQLKVELDWLKKNQASSVEHKRQLIDPNDPQLSIGRQCELLGLARSSYYYQPVAVSEEDLMLMRLLDEQYTRTPFYGTRKMTNWLNQQGYGVERKRVRRLLRTMGLETIYPHPRLSQPGAVEQRFPYLLRNVEITTVNQVWSTDITYIRLARGFVYLVAVLDWWSRYVLSWELSITLDTSFCLEALERALNQATPTIFNSDQGVQFTSTEFVQRLQANHIRISWDGRGRALDNIFVERLWRSLKYEDIYLREYQNVKDVRNGIQAYFEFYNHQRLHQSLDYQTPAQIYRQR</sequence>
<dbReference type="EMBL" id="BIFS01000002">
    <property type="protein sequence ID" value="GCE22029.1"/>
    <property type="molecule type" value="Genomic_DNA"/>
</dbReference>
<evidence type="ECO:0000313" key="3">
    <source>
        <dbReference type="EMBL" id="GCE22029.1"/>
    </source>
</evidence>